<comment type="similarity">
    <text evidence="3">Belongs to the claudin family.</text>
</comment>
<keyword evidence="4" id="KW-0796">Tight junction</keyword>
<feature type="transmembrane region" description="Helical" evidence="11">
    <location>
        <begin position="227"/>
        <end position="250"/>
    </location>
</feature>
<dbReference type="PRINTS" id="PR01385">
    <property type="entry name" value="CLAUDIN14"/>
</dbReference>
<dbReference type="PANTHER" id="PTHR12002">
    <property type="entry name" value="CLAUDIN"/>
    <property type="match status" value="1"/>
</dbReference>
<keyword evidence="8 11" id="KW-1133">Transmembrane helix</keyword>
<keyword evidence="5" id="KW-1003">Cell membrane</keyword>
<evidence type="ECO:0000256" key="5">
    <source>
        <dbReference type="ARBA" id="ARBA00022475"/>
    </source>
</evidence>
<feature type="non-terminal residue" evidence="12">
    <location>
        <position position="1"/>
    </location>
</feature>
<name>A0ABS2YLA5_POLSP</name>
<feature type="transmembrane region" description="Helical" evidence="11">
    <location>
        <begin position="184"/>
        <end position="207"/>
    </location>
</feature>
<dbReference type="Gene3D" id="1.20.140.150">
    <property type="match status" value="1"/>
</dbReference>
<dbReference type="EMBL" id="JAAWVQ010161963">
    <property type="protein sequence ID" value="MBN3286941.1"/>
    <property type="molecule type" value="Genomic_DNA"/>
</dbReference>
<keyword evidence="9 11" id="KW-0472">Membrane</keyword>
<dbReference type="InterPro" id="IPR006187">
    <property type="entry name" value="Claudin"/>
</dbReference>
<evidence type="ECO:0000313" key="13">
    <source>
        <dbReference type="Proteomes" id="UP001166093"/>
    </source>
</evidence>
<dbReference type="Pfam" id="PF00822">
    <property type="entry name" value="PMP22_Claudin"/>
    <property type="match status" value="1"/>
</dbReference>
<evidence type="ECO:0000256" key="1">
    <source>
        <dbReference type="ARBA" id="ARBA00004435"/>
    </source>
</evidence>
<feature type="region of interest" description="Disordered" evidence="10">
    <location>
        <begin position="255"/>
        <end position="277"/>
    </location>
</feature>
<evidence type="ECO:0000256" key="2">
    <source>
        <dbReference type="ARBA" id="ARBA00004651"/>
    </source>
</evidence>
<keyword evidence="7" id="KW-0965">Cell junction</keyword>
<evidence type="ECO:0000256" key="6">
    <source>
        <dbReference type="ARBA" id="ARBA00022692"/>
    </source>
</evidence>
<feature type="transmembrane region" description="Helical" evidence="11">
    <location>
        <begin position="146"/>
        <end position="164"/>
    </location>
</feature>
<keyword evidence="6 11" id="KW-0812">Transmembrane</keyword>
<dbReference type="InterPro" id="IPR017974">
    <property type="entry name" value="Claudin_CS"/>
</dbReference>
<dbReference type="PROSITE" id="PS01346">
    <property type="entry name" value="CLAUDIN"/>
    <property type="match status" value="1"/>
</dbReference>
<evidence type="ECO:0000256" key="8">
    <source>
        <dbReference type="ARBA" id="ARBA00022989"/>
    </source>
</evidence>
<accession>A0ABS2YLA5</accession>
<keyword evidence="13" id="KW-1185">Reference proteome</keyword>
<evidence type="ECO:0000256" key="9">
    <source>
        <dbReference type="ARBA" id="ARBA00023136"/>
    </source>
</evidence>
<gene>
    <name evidence="12" type="primary">Cldn7a_1</name>
    <name evidence="12" type="ORF">GTO93_0002521</name>
</gene>
<reference evidence="12" key="1">
    <citation type="journal article" date="2021" name="Cell">
        <title>Tracing the genetic footprints of vertebrate landing in non-teleost ray-finned fishes.</title>
        <authorList>
            <person name="Bi X."/>
            <person name="Wang K."/>
            <person name="Yang L."/>
            <person name="Pan H."/>
            <person name="Jiang H."/>
            <person name="Wei Q."/>
            <person name="Fang M."/>
            <person name="Yu H."/>
            <person name="Zhu C."/>
            <person name="Cai Y."/>
            <person name="He Y."/>
            <person name="Gan X."/>
            <person name="Zeng H."/>
            <person name="Yu D."/>
            <person name="Zhu Y."/>
            <person name="Jiang H."/>
            <person name="Qiu Q."/>
            <person name="Yang H."/>
            <person name="Zhang Y.E."/>
            <person name="Wang W."/>
            <person name="Zhu M."/>
            <person name="He S."/>
            <person name="Zhang G."/>
        </authorList>
    </citation>
    <scope>NUCLEOTIDE SEQUENCE</scope>
    <source>
        <strain evidence="12">Pddl_001</strain>
    </source>
</reference>
<comment type="caution">
    <text evidence="12">The sequence shown here is derived from an EMBL/GenBank/DDBJ whole genome shotgun (WGS) entry which is preliminary data.</text>
</comment>
<comment type="subcellular location">
    <subcellularLocation>
        <location evidence="1">Cell junction</location>
        <location evidence="1">Tight junction</location>
    </subcellularLocation>
    <subcellularLocation>
        <location evidence="2">Cell membrane</location>
        <topology evidence="2">Multi-pass membrane protein</topology>
    </subcellularLocation>
</comment>
<proteinExistence type="inferred from homology"/>
<dbReference type="PRINTS" id="PR01077">
    <property type="entry name" value="CLAUDIN"/>
</dbReference>
<feature type="transmembrane region" description="Helical" evidence="11">
    <location>
        <begin position="78"/>
        <end position="97"/>
    </location>
</feature>
<evidence type="ECO:0000256" key="4">
    <source>
        <dbReference type="ARBA" id="ARBA00022427"/>
    </source>
</evidence>
<feature type="non-terminal residue" evidence="12">
    <location>
        <position position="277"/>
    </location>
</feature>
<evidence type="ECO:0000256" key="3">
    <source>
        <dbReference type="ARBA" id="ARBA00008295"/>
    </source>
</evidence>
<evidence type="ECO:0000256" key="10">
    <source>
        <dbReference type="SAM" id="MobiDB-lite"/>
    </source>
</evidence>
<organism evidence="12 13">
    <name type="scientific">Polyodon spathula</name>
    <name type="common">North American paddlefish</name>
    <name type="synonym">Squalus spathula</name>
    <dbReference type="NCBI Taxonomy" id="7913"/>
    <lineage>
        <taxon>Eukaryota</taxon>
        <taxon>Metazoa</taxon>
        <taxon>Chordata</taxon>
        <taxon>Craniata</taxon>
        <taxon>Vertebrata</taxon>
        <taxon>Euteleostomi</taxon>
        <taxon>Actinopterygii</taxon>
        <taxon>Chondrostei</taxon>
        <taxon>Acipenseriformes</taxon>
        <taxon>Polyodontidae</taxon>
        <taxon>Polyodon</taxon>
    </lineage>
</organism>
<dbReference type="Proteomes" id="UP001166093">
    <property type="component" value="Unassembled WGS sequence"/>
</dbReference>
<evidence type="ECO:0000256" key="11">
    <source>
        <dbReference type="SAM" id="Phobius"/>
    </source>
</evidence>
<protein>
    <submittedName>
        <fullName evidence="12">CLD7A protein</fullName>
    </submittedName>
</protein>
<evidence type="ECO:0000256" key="7">
    <source>
        <dbReference type="ARBA" id="ARBA00022949"/>
    </source>
</evidence>
<sequence length="277" mass="29755">MLLIRQPRLQCPLEVSRNLASGVRCSAEKQTTLAFPKHLLHKLDSDRASFKKVGAAQPASGPLGLLVGSRGTLFDPGFFLAVIGWIGLIVGTIMPQWKMSAYVGDNIITAIAMYQGLWMSCAFQSTGQIQCKVYDSILQLDSALQATRALMIVGIVLSVVGMGISTMGMKCTNFGGDKVRKARIAMVGGIVFLIGGLAALIACSWFANRIIQDFYNPFTPVNTKYEFGSAIFIAWAGSFLVILGGAMLACSCPRRTGGARKYPRAKSGPPSTAKEYV</sequence>
<evidence type="ECO:0000313" key="12">
    <source>
        <dbReference type="EMBL" id="MBN3286941.1"/>
    </source>
</evidence>
<dbReference type="InterPro" id="IPR004031">
    <property type="entry name" value="PMP22/EMP/MP20/Claudin"/>
</dbReference>